<dbReference type="RefSeq" id="WP_004406797.1">
    <property type="nucleotide sequence ID" value="NZ_LK391965.1"/>
</dbReference>
<feature type="chain" id="PRO_5043662933" description="Outer membrane protein beta-barrel domain-containing protein" evidence="1">
    <location>
        <begin position="28"/>
        <end position="228"/>
    </location>
</feature>
<comment type="caution">
    <text evidence="2">The sequence shown here is derived from an EMBL/GenBank/DDBJ whole genome shotgun (WGS) entry which is preliminary data.</text>
</comment>
<organism evidence="2 3">
    <name type="scientific">Vibrio nigripulchritudo SOn1</name>
    <dbReference type="NCBI Taxonomy" id="1238450"/>
    <lineage>
        <taxon>Bacteria</taxon>
        <taxon>Pseudomonadati</taxon>
        <taxon>Pseudomonadota</taxon>
        <taxon>Gammaproteobacteria</taxon>
        <taxon>Vibrionales</taxon>
        <taxon>Vibrionaceae</taxon>
        <taxon>Vibrio</taxon>
    </lineage>
</organism>
<dbReference type="EMBL" id="CAOF01000179">
    <property type="protein sequence ID" value="CCO49593.1"/>
    <property type="molecule type" value="Genomic_DNA"/>
</dbReference>
<evidence type="ECO:0000313" key="2">
    <source>
        <dbReference type="EMBL" id="CCO49593.1"/>
    </source>
</evidence>
<accession>A0AAV2VXX4</accession>
<protein>
    <recommendedName>
        <fullName evidence="4">Outer membrane protein beta-barrel domain-containing protein</fullName>
    </recommendedName>
</protein>
<keyword evidence="1" id="KW-0732">Signal</keyword>
<sequence>MSIQVKAAVVCAIVSGCALFHSCATMAEETQNDVNYGDPTASYRGLGVQRTNDGTQASLVFGTGEHIASADFGLQDNGKDYNYRVRYFNVDQDNGFGLSVDFIGGKTGDTTSNGLLGGMVQKFELTPNVMLVPMLAAGKVGAQDNGHKVDSWIAQPGLYAMYGFDAGHWLYANPKATYVYEAKDWTNELELGGGYMLTDESSIGFKHELSKVNGKTDSKTWVNLYYYF</sequence>
<evidence type="ECO:0000313" key="3">
    <source>
        <dbReference type="Proteomes" id="UP000018211"/>
    </source>
</evidence>
<proteinExistence type="predicted"/>
<evidence type="ECO:0000256" key="1">
    <source>
        <dbReference type="SAM" id="SignalP"/>
    </source>
</evidence>
<dbReference type="AlphaFoldDB" id="A0AAV2VXX4"/>
<dbReference type="Proteomes" id="UP000018211">
    <property type="component" value="Unassembled WGS sequence"/>
</dbReference>
<feature type="signal peptide" evidence="1">
    <location>
        <begin position="1"/>
        <end position="27"/>
    </location>
</feature>
<name>A0AAV2VXX4_9VIBR</name>
<dbReference type="PROSITE" id="PS51257">
    <property type="entry name" value="PROKAR_LIPOPROTEIN"/>
    <property type="match status" value="1"/>
</dbReference>
<evidence type="ECO:0008006" key="4">
    <source>
        <dbReference type="Google" id="ProtNLM"/>
    </source>
</evidence>
<reference evidence="2 3" key="1">
    <citation type="journal article" date="2013" name="ISME J.">
        <title>Comparative genomics of pathogenic lineages of Vibrio nigripulchritudo identifies virulence-associated traits.</title>
        <authorList>
            <person name="Goudenege D."/>
            <person name="Labreuche Y."/>
            <person name="Krin E."/>
            <person name="Ansquer D."/>
            <person name="Mangenot S."/>
            <person name="Calteau A."/>
            <person name="Medigue C."/>
            <person name="Mazel D."/>
            <person name="Polz M.F."/>
            <person name="Le Roux F."/>
        </authorList>
    </citation>
    <scope>NUCLEOTIDE SEQUENCE [LARGE SCALE GENOMIC DNA]</scope>
    <source>
        <strain evidence="2 3">SOn1</strain>
    </source>
</reference>
<gene>
    <name evidence="2" type="ORF">VIBNISOn1_830154</name>
</gene>